<gene>
    <name evidence="6" type="ORF">JOE68_000604</name>
</gene>
<evidence type="ECO:0000256" key="3">
    <source>
        <dbReference type="ARBA" id="ARBA00023125"/>
    </source>
</evidence>
<evidence type="ECO:0000259" key="5">
    <source>
        <dbReference type="PROSITE" id="PS50931"/>
    </source>
</evidence>
<dbReference type="Pfam" id="PF00126">
    <property type="entry name" value="HTH_1"/>
    <property type="match status" value="1"/>
</dbReference>
<dbReference type="InterPro" id="IPR005119">
    <property type="entry name" value="LysR_subst-bd"/>
</dbReference>
<dbReference type="SUPFAM" id="SSF53850">
    <property type="entry name" value="Periplasmic binding protein-like II"/>
    <property type="match status" value="1"/>
</dbReference>
<dbReference type="GO" id="GO:0003677">
    <property type="term" value="F:DNA binding"/>
    <property type="evidence" value="ECO:0007669"/>
    <property type="project" value="UniProtKB-KW"/>
</dbReference>
<proteinExistence type="inferred from homology"/>
<feature type="domain" description="HTH lysR-type" evidence="5">
    <location>
        <begin position="4"/>
        <end position="61"/>
    </location>
</feature>
<dbReference type="EMBL" id="JAFBCL010000001">
    <property type="protein sequence ID" value="MBM7809739.1"/>
    <property type="molecule type" value="Genomic_DNA"/>
</dbReference>
<dbReference type="SUPFAM" id="SSF46785">
    <property type="entry name" value="Winged helix' DNA-binding domain"/>
    <property type="match status" value="1"/>
</dbReference>
<dbReference type="InterPro" id="IPR036390">
    <property type="entry name" value="WH_DNA-bd_sf"/>
</dbReference>
<dbReference type="Gene3D" id="1.10.10.10">
    <property type="entry name" value="Winged helix-like DNA-binding domain superfamily/Winged helix DNA-binding domain"/>
    <property type="match status" value="1"/>
</dbReference>
<accession>A0ABS2S0I3</accession>
<evidence type="ECO:0000256" key="4">
    <source>
        <dbReference type="ARBA" id="ARBA00023163"/>
    </source>
</evidence>
<dbReference type="Proteomes" id="UP001195724">
    <property type="component" value="Unassembled WGS sequence"/>
</dbReference>
<keyword evidence="4" id="KW-0804">Transcription</keyword>
<comment type="similarity">
    <text evidence="1">Belongs to the LysR transcriptional regulatory family.</text>
</comment>
<dbReference type="InterPro" id="IPR000847">
    <property type="entry name" value="LysR_HTH_N"/>
</dbReference>
<comment type="caution">
    <text evidence="6">The sequence shown here is derived from an EMBL/GenBank/DDBJ whole genome shotgun (WGS) entry which is preliminary data.</text>
</comment>
<protein>
    <submittedName>
        <fullName evidence="6">DNA-binding transcriptional LysR family regulator</fullName>
    </submittedName>
</protein>
<dbReference type="PRINTS" id="PR00039">
    <property type="entry name" value="HTHLYSR"/>
</dbReference>
<reference evidence="6 7" key="1">
    <citation type="submission" date="2021-01" db="EMBL/GenBank/DDBJ databases">
        <title>Sequencing the genomes of 1000 actinobacteria strains.</title>
        <authorList>
            <person name="Klenk H.-P."/>
        </authorList>
    </citation>
    <scope>NUCLEOTIDE SEQUENCE [LARGE SCALE GENOMIC DNA]</scope>
    <source>
        <strain evidence="6 7">DSM 44581</strain>
    </source>
</reference>
<evidence type="ECO:0000313" key="7">
    <source>
        <dbReference type="Proteomes" id="UP001195724"/>
    </source>
</evidence>
<name>A0ABS2S0I3_9PSEU</name>
<dbReference type="PROSITE" id="PS50931">
    <property type="entry name" value="HTH_LYSR"/>
    <property type="match status" value="1"/>
</dbReference>
<keyword evidence="3 6" id="KW-0238">DNA-binding</keyword>
<dbReference type="InterPro" id="IPR036388">
    <property type="entry name" value="WH-like_DNA-bd_sf"/>
</dbReference>
<evidence type="ECO:0000256" key="2">
    <source>
        <dbReference type="ARBA" id="ARBA00023015"/>
    </source>
</evidence>
<keyword evidence="2" id="KW-0805">Transcription regulation</keyword>
<sequence length="328" mass="35501">MDGMDLEGVRSFLAVAKHHTISKAAASLYVTQPTMSLRLRRLEEGLGFPLFERGWRGVTLTRQGAYFLPYAAQLVRDLASASEVLGEAGRGQGRPLSFATVARDQEDQLVVGVDSWLTGRMTDAVVDTFDAAVGPHGFRITGRPAPTLIDLLELEHIDYAVFYSTGTGDAVHARPLLRDRMVLVHRGDLVLDGERESAVREALSAHDFLLFDNPVLTHHAGVTTRLIDDYGLTRFRVVDDLDVMLSLLRKGGTISILPVSAIPPDSRGDTIAITELGRFPPEITIDLGWHARSGRVAESDAFHAAIAAAIAARPAGPDAPAFRAPPSP</sequence>
<dbReference type="PANTHER" id="PTHR30346">
    <property type="entry name" value="TRANSCRIPTIONAL DUAL REGULATOR HCAR-RELATED"/>
    <property type="match status" value="1"/>
</dbReference>
<keyword evidence="7" id="KW-1185">Reference proteome</keyword>
<evidence type="ECO:0000313" key="6">
    <source>
        <dbReference type="EMBL" id="MBM7809739.1"/>
    </source>
</evidence>
<evidence type="ECO:0000256" key="1">
    <source>
        <dbReference type="ARBA" id="ARBA00009437"/>
    </source>
</evidence>
<dbReference type="CDD" id="cd05466">
    <property type="entry name" value="PBP2_LTTR_substrate"/>
    <property type="match status" value="1"/>
</dbReference>
<dbReference type="PANTHER" id="PTHR30346:SF0">
    <property type="entry name" value="HCA OPERON TRANSCRIPTIONAL ACTIVATOR HCAR"/>
    <property type="match status" value="1"/>
</dbReference>
<organism evidence="6 7">
    <name type="scientific">Saccharothrix algeriensis</name>
    <dbReference type="NCBI Taxonomy" id="173560"/>
    <lineage>
        <taxon>Bacteria</taxon>
        <taxon>Bacillati</taxon>
        <taxon>Actinomycetota</taxon>
        <taxon>Actinomycetes</taxon>
        <taxon>Pseudonocardiales</taxon>
        <taxon>Pseudonocardiaceae</taxon>
        <taxon>Saccharothrix</taxon>
    </lineage>
</organism>
<dbReference type="Gene3D" id="3.40.190.10">
    <property type="entry name" value="Periplasmic binding protein-like II"/>
    <property type="match status" value="2"/>
</dbReference>
<dbReference type="Pfam" id="PF03466">
    <property type="entry name" value="LysR_substrate"/>
    <property type="match status" value="1"/>
</dbReference>